<dbReference type="AlphaFoldDB" id="A0A8S1GT12"/>
<evidence type="ECO:0000313" key="1">
    <source>
        <dbReference type="EMBL" id="CAD6186021.1"/>
    </source>
</evidence>
<evidence type="ECO:0000313" key="2">
    <source>
        <dbReference type="Proteomes" id="UP000835052"/>
    </source>
</evidence>
<keyword evidence="2" id="KW-1185">Reference proteome</keyword>
<name>A0A8S1GT12_9PELO</name>
<reference evidence="1" key="1">
    <citation type="submission" date="2020-10" db="EMBL/GenBank/DDBJ databases">
        <authorList>
            <person name="Kikuchi T."/>
        </authorList>
    </citation>
    <scope>NUCLEOTIDE SEQUENCE</scope>
    <source>
        <strain evidence="1">NKZ352</strain>
    </source>
</reference>
<dbReference type="EMBL" id="CAJGYM010000003">
    <property type="protein sequence ID" value="CAD6186021.1"/>
    <property type="molecule type" value="Genomic_DNA"/>
</dbReference>
<gene>
    <name evidence="1" type="ORF">CAUJ_LOCUS1940</name>
</gene>
<protein>
    <submittedName>
        <fullName evidence="1">Uncharacterized protein</fullName>
    </submittedName>
</protein>
<sequence>MACYPGPPLYPSFLESDSKVLPPIPSCEQFKNVSKTLVDETFDMVEQVVDVPTATNMFALGDFIKTQKTRLQSLLDVLPSSGFWRKIAKRPEHVRFG</sequence>
<comment type="caution">
    <text evidence="1">The sequence shown here is derived from an EMBL/GenBank/DDBJ whole genome shotgun (WGS) entry which is preliminary data.</text>
</comment>
<organism evidence="1 2">
    <name type="scientific">Caenorhabditis auriculariae</name>
    <dbReference type="NCBI Taxonomy" id="2777116"/>
    <lineage>
        <taxon>Eukaryota</taxon>
        <taxon>Metazoa</taxon>
        <taxon>Ecdysozoa</taxon>
        <taxon>Nematoda</taxon>
        <taxon>Chromadorea</taxon>
        <taxon>Rhabditida</taxon>
        <taxon>Rhabditina</taxon>
        <taxon>Rhabditomorpha</taxon>
        <taxon>Rhabditoidea</taxon>
        <taxon>Rhabditidae</taxon>
        <taxon>Peloderinae</taxon>
        <taxon>Caenorhabditis</taxon>
    </lineage>
</organism>
<dbReference type="Proteomes" id="UP000835052">
    <property type="component" value="Unassembled WGS sequence"/>
</dbReference>
<accession>A0A8S1GT12</accession>
<proteinExistence type="predicted"/>